<dbReference type="SUPFAM" id="SSF54427">
    <property type="entry name" value="NTF2-like"/>
    <property type="match status" value="1"/>
</dbReference>
<comment type="caution">
    <text evidence="2">The sequence shown here is derived from an EMBL/GenBank/DDBJ whole genome shotgun (WGS) entry which is preliminary data.</text>
</comment>
<evidence type="ECO:0000259" key="1">
    <source>
        <dbReference type="Pfam" id="PF12680"/>
    </source>
</evidence>
<keyword evidence="3" id="KW-1185">Reference proteome</keyword>
<gene>
    <name evidence="2" type="ORF">IQ05_01041</name>
</gene>
<sequence>MTPNEKTIIKFYTAFANADASTMCECYHSKIEFRDPVFGLLKENDVCQMWKMLLERSNGNLKVIFSDCKANEFTGSAHWQATYLFTKTNRTVINKIIAQFQFKDGLIIKHTDDFDLYKWSKQAFGITGFLLGWTGFFQGKIQNQAQESLQKYISKNTK</sequence>
<dbReference type="InterPro" id="IPR032710">
    <property type="entry name" value="NTF2-like_dom_sf"/>
</dbReference>
<dbReference type="EMBL" id="VLKO01000004">
    <property type="protein sequence ID" value="TWI00395.1"/>
    <property type="molecule type" value="Genomic_DNA"/>
</dbReference>
<evidence type="ECO:0000313" key="2">
    <source>
        <dbReference type="EMBL" id="TWI00395.1"/>
    </source>
</evidence>
<name>A0ABY3FKI7_9FLAO</name>
<reference evidence="2 3" key="1">
    <citation type="journal article" date="2015" name="Stand. Genomic Sci.">
        <title>Genomic Encyclopedia of Bacterial and Archaeal Type Strains, Phase III: the genomes of soil and plant-associated and newly described type strains.</title>
        <authorList>
            <person name="Whitman W.B."/>
            <person name="Woyke T."/>
            <person name="Klenk H.P."/>
            <person name="Zhou Y."/>
            <person name="Lilburn T.G."/>
            <person name="Beck B.J."/>
            <person name="De Vos P."/>
            <person name="Vandamme P."/>
            <person name="Eisen J.A."/>
            <person name="Garrity G."/>
            <person name="Hugenholtz P."/>
            <person name="Kyrpides N.C."/>
        </authorList>
    </citation>
    <scope>NUCLEOTIDE SEQUENCE [LARGE SCALE GENOMIC DNA]</scope>
    <source>
        <strain evidence="2 3">CGMCC 1.6847</strain>
    </source>
</reference>
<dbReference type="Pfam" id="PF12680">
    <property type="entry name" value="SnoaL_2"/>
    <property type="match status" value="1"/>
</dbReference>
<protein>
    <submittedName>
        <fullName evidence="2">SnoaL-like protein</fullName>
    </submittedName>
</protein>
<dbReference type="Proteomes" id="UP000317519">
    <property type="component" value="Unassembled WGS sequence"/>
</dbReference>
<dbReference type="RefSeq" id="WP_144890591.1">
    <property type="nucleotide sequence ID" value="NZ_VLKO01000004.1"/>
</dbReference>
<dbReference type="InterPro" id="IPR037401">
    <property type="entry name" value="SnoaL-like"/>
</dbReference>
<proteinExistence type="predicted"/>
<accession>A0ABY3FKI7</accession>
<organism evidence="2 3">
    <name type="scientific">Flavobacterium tiangeerense</name>
    <dbReference type="NCBI Taxonomy" id="459471"/>
    <lineage>
        <taxon>Bacteria</taxon>
        <taxon>Pseudomonadati</taxon>
        <taxon>Bacteroidota</taxon>
        <taxon>Flavobacteriia</taxon>
        <taxon>Flavobacteriales</taxon>
        <taxon>Flavobacteriaceae</taxon>
        <taxon>Flavobacterium</taxon>
    </lineage>
</organism>
<feature type="domain" description="SnoaL-like" evidence="1">
    <location>
        <begin position="10"/>
        <end position="110"/>
    </location>
</feature>
<evidence type="ECO:0000313" key="3">
    <source>
        <dbReference type="Proteomes" id="UP000317519"/>
    </source>
</evidence>
<dbReference type="Gene3D" id="3.10.450.50">
    <property type="match status" value="1"/>
</dbReference>